<comment type="cofactor">
    <cofactor evidence="1">
        <name>Zn(2+)</name>
        <dbReference type="ChEBI" id="CHEBI:29105"/>
    </cofactor>
</comment>
<keyword evidence="2" id="KW-0479">Metal-binding</keyword>
<gene>
    <name evidence="6" type="ORF">GAK33_04153</name>
</gene>
<sequence>MSEIERLPFLPDDTAVFRFGKTGARPRIYLQGALHADEVSATLALHHLCERLAIAEQQDRVRGELIVVPHCNPAGLRQFVHGRHLGRFDLADGRNFNRGFPDIADEIIRRLTALTPQALSVELAIETGASVLFETRCEQPGDQFRLALLRLSWGADIVIDVHSDMESVVHLYSSPSSWPRTERLAARLGAQAVMLCEASADMPFDEAHSHAWSKVERFLAERGCSSPGRVSACTVELRGLADVDPLLARQDAASFHDYLVDVGALIPAASGTAAARAAVEPIGLETVDMVTSPITGVLVHRKALGEHVAPGDLVAQIFDPTETDPSRAWRHIVAHHEGIVFARWHQRVVRAGMAVCKIACTTGVRQPGEARLLD</sequence>
<dbReference type="InterPro" id="IPR053138">
    <property type="entry name" value="N-alpha-Ac-DABA_deacetylase"/>
</dbReference>
<evidence type="ECO:0000256" key="2">
    <source>
        <dbReference type="ARBA" id="ARBA00022723"/>
    </source>
</evidence>
<dbReference type="AlphaFoldDB" id="A0A833PTX8"/>
<protein>
    <recommendedName>
        <fullName evidence="5">Succinylglutamate desuccinylase/Aspartoacylase catalytic domain-containing protein</fullName>
    </recommendedName>
</protein>
<dbReference type="RefSeq" id="WP_278648168.1">
    <property type="nucleotide sequence ID" value="NZ_WNDV01000013.1"/>
</dbReference>
<keyword evidence="3" id="KW-0378">Hydrolase</keyword>
<dbReference type="GO" id="GO:0046872">
    <property type="term" value="F:metal ion binding"/>
    <property type="evidence" value="ECO:0007669"/>
    <property type="project" value="UniProtKB-KW"/>
</dbReference>
<dbReference type="Pfam" id="PF24827">
    <property type="entry name" value="AstE_AspA_cat"/>
    <property type="match status" value="1"/>
</dbReference>
<dbReference type="PANTHER" id="PTHR37326:SF1">
    <property type="entry name" value="BLL3975 PROTEIN"/>
    <property type="match status" value="1"/>
</dbReference>
<dbReference type="InterPro" id="IPR055438">
    <property type="entry name" value="AstE_AspA_cat"/>
</dbReference>
<evidence type="ECO:0000256" key="1">
    <source>
        <dbReference type="ARBA" id="ARBA00001947"/>
    </source>
</evidence>
<evidence type="ECO:0000256" key="3">
    <source>
        <dbReference type="ARBA" id="ARBA00022801"/>
    </source>
</evidence>
<dbReference type="EMBL" id="WNDV01000013">
    <property type="protein sequence ID" value="KAF1036150.1"/>
    <property type="molecule type" value="Genomic_DNA"/>
</dbReference>
<dbReference type="Proteomes" id="UP000467522">
    <property type="component" value="Unassembled WGS sequence"/>
</dbReference>
<evidence type="ECO:0000313" key="7">
    <source>
        <dbReference type="Proteomes" id="UP000467522"/>
    </source>
</evidence>
<feature type="domain" description="Succinylglutamate desuccinylase/Aspartoacylase catalytic" evidence="5">
    <location>
        <begin position="26"/>
        <end position="253"/>
    </location>
</feature>
<evidence type="ECO:0000256" key="4">
    <source>
        <dbReference type="ARBA" id="ARBA00022833"/>
    </source>
</evidence>
<reference evidence="7" key="1">
    <citation type="journal article" date="2020" name="MBio">
        <title>Horizontal gene transfer to a defensive symbiont with a reduced genome amongst a multipartite beetle microbiome.</title>
        <authorList>
            <person name="Waterworth S.C."/>
            <person name="Florez L.V."/>
            <person name="Rees E.R."/>
            <person name="Hertweck C."/>
            <person name="Kaltenpoth M."/>
            <person name="Kwan J.C."/>
        </authorList>
    </citation>
    <scope>NUCLEOTIDE SEQUENCE [LARGE SCALE GENOMIC DNA]</scope>
</reference>
<keyword evidence="4" id="KW-0862">Zinc</keyword>
<proteinExistence type="predicted"/>
<dbReference type="Gene3D" id="3.40.630.10">
    <property type="entry name" value="Zn peptidases"/>
    <property type="match status" value="1"/>
</dbReference>
<accession>A0A833PTX8</accession>
<name>A0A833PTX8_BURL3</name>
<dbReference type="PANTHER" id="PTHR37326">
    <property type="entry name" value="BLL3975 PROTEIN"/>
    <property type="match status" value="1"/>
</dbReference>
<evidence type="ECO:0000259" key="5">
    <source>
        <dbReference type="Pfam" id="PF24827"/>
    </source>
</evidence>
<dbReference type="SUPFAM" id="SSF53187">
    <property type="entry name" value="Zn-dependent exopeptidases"/>
    <property type="match status" value="1"/>
</dbReference>
<dbReference type="GO" id="GO:0016788">
    <property type="term" value="F:hydrolase activity, acting on ester bonds"/>
    <property type="evidence" value="ECO:0007669"/>
    <property type="project" value="InterPro"/>
</dbReference>
<organism evidence="6 7">
    <name type="scientific">Burkholderia lata (strain ATCC 17760 / DSM 23089 / LMG 22485 / NCIMB 9086 / R18194 / 383)</name>
    <dbReference type="NCBI Taxonomy" id="482957"/>
    <lineage>
        <taxon>Bacteria</taxon>
        <taxon>Pseudomonadati</taxon>
        <taxon>Pseudomonadota</taxon>
        <taxon>Betaproteobacteria</taxon>
        <taxon>Burkholderiales</taxon>
        <taxon>Burkholderiaceae</taxon>
        <taxon>Burkholderia</taxon>
        <taxon>Burkholderia cepacia complex</taxon>
    </lineage>
</organism>
<comment type="caution">
    <text evidence="6">The sequence shown here is derived from an EMBL/GenBank/DDBJ whole genome shotgun (WGS) entry which is preliminary data.</text>
</comment>
<evidence type="ECO:0000313" key="6">
    <source>
        <dbReference type="EMBL" id="KAF1036150.1"/>
    </source>
</evidence>